<dbReference type="AlphaFoldDB" id="A0A161ZME1"/>
<accession>A0A161ZME1</accession>
<sequence>MNLHLLHDPYQVIENDFKLNCSPNLEPNKSLANVDAFA</sequence>
<reference evidence="1 2" key="1">
    <citation type="submission" date="2013-07" db="EMBL/GenBank/DDBJ databases">
        <title>Comparative Genomic and Metabolomic Analysis of Twelve Strains of Pseudoalteromonas luteoviolacea.</title>
        <authorList>
            <person name="Vynne N.G."/>
            <person name="Mansson M."/>
            <person name="Gram L."/>
        </authorList>
    </citation>
    <scope>NUCLEOTIDE SEQUENCE [LARGE SCALE GENOMIC DNA]</scope>
    <source>
        <strain evidence="1 2">H33</strain>
    </source>
</reference>
<evidence type="ECO:0000313" key="2">
    <source>
        <dbReference type="Proteomes" id="UP000076503"/>
    </source>
</evidence>
<gene>
    <name evidence="1" type="ORF">N476_04705</name>
</gene>
<proteinExistence type="predicted"/>
<evidence type="ECO:0000313" key="1">
    <source>
        <dbReference type="EMBL" id="KZN45318.1"/>
    </source>
</evidence>
<protein>
    <submittedName>
        <fullName evidence="1">Uncharacterized protein</fullName>
    </submittedName>
</protein>
<organism evidence="1 2">
    <name type="scientific">Pseudoalteromonas luteoviolacea H33</name>
    <dbReference type="NCBI Taxonomy" id="1365251"/>
    <lineage>
        <taxon>Bacteria</taxon>
        <taxon>Pseudomonadati</taxon>
        <taxon>Pseudomonadota</taxon>
        <taxon>Gammaproteobacteria</taxon>
        <taxon>Alteromonadales</taxon>
        <taxon>Pseudoalteromonadaceae</taxon>
        <taxon>Pseudoalteromonas</taxon>
    </lineage>
</organism>
<name>A0A161ZME1_9GAMM</name>
<dbReference type="Proteomes" id="UP000076503">
    <property type="component" value="Unassembled WGS sequence"/>
</dbReference>
<dbReference type="EMBL" id="AUXZ01000130">
    <property type="protein sequence ID" value="KZN45318.1"/>
    <property type="molecule type" value="Genomic_DNA"/>
</dbReference>
<comment type="caution">
    <text evidence="1">The sequence shown here is derived from an EMBL/GenBank/DDBJ whole genome shotgun (WGS) entry which is preliminary data.</text>
</comment>